<keyword evidence="14" id="KW-1185">Reference proteome</keyword>
<keyword evidence="7 12" id="KW-1133">Transmembrane helix</keyword>
<evidence type="ECO:0000256" key="5">
    <source>
        <dbReference type="ARBA" id="ARBA00022692"/>
    </source>
</evidence>
<dbReference type="GO" id="GO:0005886">
    <property type="term" value="C:plasma membrane"/>
    <property type="evidence" value="ECO:0007669"/>
    <property type="project" value="UniProtKB-SubCell"/>
</dbReference>
<feature type="transmembrane region" description="Helical" evidence="12">
    <location>
        <begin position="88"/>
        <end position="111"/>
    </location>
</feature>
<evidence type="ECO:0000313" key="13">
    <source>
        <dbReference type="EMBL" id="KAJ0395844.1"/>
    </source>
</evidence>
<sequence>MGAVNWPRRILTVVVAVPAALQLLRYDAGMWLLATTLCALSVFEFTSNIAPRVALSESTAQVPSFGLVVIALGICAAAGTGSKAIHGLTAMLLGVLAIVYVVSGFSHAILLRYASPFGLGLQVLGLACAWVCDSAALVAGSLFGHTKLAPAISPGKTVAGAVAGVLASALTALALFGLSQAGGSLSPATTGTPTPTPTHSLLPSVPVIEQLALGLVLGVLCVMGDLIESYLKRVADVKDSGAFFPGHGGCLDRMDSFLFVAQALFYYSVYRF</sequence>
<evidence type="ECO:0000256" key="7">
    <source>
        <dbReference type="ARBA" id="ARBA00022989"/>
    </source>
</evidence>
<keyword evidence="8" id="KW-0443">Lipid metabolism</keyword>
<keyword evidence="4" id="KW-0808">Transferase</keyword>
<gene>
    <name evidence="13" type="ORF">P43SY_002261</name>
</gene>
<evidence type="ECO:0000313" key="14">
    <source>
        <dbReference type="Proteomes" id="UP001209570"/>
    </source>
</evidence>
<dbReference type="PANTHER" id="PTHR46382:SF1">
    <property type="entry name" value="PHOSPHATIDATE CYTIDYLYLTRANSFERASE"/>
    <property type="match status" value="1"/>
</dbReference>
<feature type="transmembrane region" description="Helical" evidence="12">
    <location>
        <begin position="62"/>
        <end position="81"/>
    </location>
</feature>
<keyword evidence="10" id="KW-0594">Phospholipid biosynthesis</keyword>
<evidence type="ECO:0000256" key="6">
    <source>
        <dbReference type="ARBA" id="ARBA00022695"/>
    </source>
</evidence>
<evidence type="ECO:0000256" key="11">
    <source>
        <dbReference type="ARBA" id="ARBA00023264"/>
    </source>
</evidence>
<evidence type="ECO:0000256" key="2">
    <source>
        <dbReference type="ARBA" id="ARBA00022475"/>
    </source>
</evidence>
<keyword evidence="9 12" id="KW-0472">Membrane</keyword>
<reference evidence="13" key="1">
    <citation type="submission" date="2021-12" db="EMBL/GenBank/DDBJ databases">
        <title>Prjna785345.</title>
        <authorList>
            <person name="Rujirawat T."/>
            <person name="Krajaejun T."/>
        </authorList>
    </citation>
    <scope>NUCLEOTIDE SEQUENCE</scope>
    <source>
        <strain evidence="13">Pi057C3</strain>
    </source>
</reference>
<dbReference type="GO" id="GO:0016024">
    <property type="term" value="P:CDP-diacylglycerol biosynthetic process"/>
    <property type="evidence" value="ECO:0007669"/>
    <property type="project" value="TreeGrafter"/>
</dbReference>
<dbReference type="PANTHER" id="PTHR46382">
    <property type="entry name" value="PHOSPHATIDATE CYTIDYLYLTRANSFERASE"/>
    <property type="match status" value="1"/>
</dbReference>
<evidence type="ECO:0000256" key="1">
    <source>
        <dbReference type="ARBA" id="ARBA00004651"/>
    </source>
</evidence>
<dbReference type="GO" id="GO:0004605">
    <property type="term" value="F:phosphatidate cytidylyltransferase activity"/>
    <property type="evidence" value="ECO:0007669"/>
    <property type="project" value="TreeGrafter"/>
</dbReference>
<feature type="transmembrane region" description="Helical" evidence="12">
    <location>
        <begin position="31"/>
        <end position="50"/>
    </location>
</feature>
<evidence type="ECO:0000256" key="12">
    <source>
        <dbReference type="SAM" id="Phobius"/>
    </source>
</evidence>
<evidence type="ECO:0008006" key="15">
    <source>
        <dbReference type="Google" id="ProtNLM"/>
    </source>
</evidence>
<dbReference type="Proteomes" id="UP001209570">
    <property type="component" value="Unassembled WGS sequence"/>
</dbReference>
<dbReference type="Pfam" id="PF01148">
    <property type="entry name" value="CTP_transf_1"/>
    <property type="match status" value="1"/>
</dbReference>
<feature type="transmembrane region" description="Helical" evidence="12">
    <location>
        <begin position="157"/>
        <end position="181"/>
    </location>
</feature>
<protein>
    <recommendedName>
        <fullName evidence="15">Phosphatidate cytidylyltransferase</fullName>
    </recommendedName>
</protein>
<evidence type="ECO:0000256" key="3">
    <source>
        <dbReference type="ARBA" id="ARBA00022516"/>
    </source>
</evidence>
<evidence type="ECO:0000256" key="4">
    <source>
        <dbReference type="ARBA" id="ARBA00022679"/>
    </source>
</evidence>
<dbReference type="AlphaFoldDB" id="A0AAD5LEM0"/>
<dbReference type="EMBL" id="JAKCXM010000323">
    <property type="protein sequence ID" value="KAJ0395844.1"/>
    <property type="molecule type" value="Genomic_DNA"/>
</dbReference>
<feature type="transmembrane region" description="Helical" evidence="12">
    <location>
        <begin position="201"/>
        <end position="223"/>
    </location>
</feature>
<evidence type="ECO:0000256" key="8">
    <source>
        <dbReference type="ARBA" id="ARBA00023098"/>
    </source>
</evidence>
<name>A0AAD5LEM0_PYTIN</name>
<proteinExistence type="predicted"/>
<evidence type="ECO:0000256" key="9">
    <source>
        <dbReference type="ARBA" id="ARBA00023136"/>
    </source>
</evidence>
<feature type="transmembrane region" description="Helical" evidence="12">
    <location>
        <begin position="123"/>
        <end position="145"/>
    </location>
</feature>
<comment type="caution">
    <text evidence="13">The sequence shown here is derived from an EMBL/GenBank/DDBJ whole genome shotgun (WGS) entry which is preliminary data.</text>
</comment>
<keyword evidence="3" id="KW-0444">Lipid biosynthesis</keyword>
<organism evidence="13 14">
    <name type="scientific">Pythium insidiosum</name>
    <name type="common">Pythiosis disease agent</name>
    <dbReference type="NCBI Taxonomy" id="114742"/>
    <lineage>
        <taxon>Eukaryota</taxon>
        <taxon>Sar</taxon>
        <taxon>Stramenopiles</taxon>
        <taxon>Oomycota</taxon>
        <taxon>Peronosporomycetes</taxon>
        <taxon>Pythiales</taxon>
        <taxon>Pythiaceae</taxon>
        <taxon>Pythium</taxon>
    </lineage>
</organism>
<keyword evidence="5 12" id="KW-0812">Transmembrane</keyword>
<keyword evidence="2" id="KW-1003">Cell membrane</keyword>
<keyword evidence="6" id="KW-0548">Nucleotidyltransferase</keyword>
<evidence type="ECO:0000256" key="10">
    <source>
        <dbReference type="ARBA" id="ARBA00023209"/>
    </source>
</evidence>
<comment type="subcellular location">
    <subcellularLocation>
        <location evidence="1">Cell membrane</location>
        <topology evidence="1">Multi-pass membrane protein</topology>
    </subcellularLocation>
</comment>
<keyword evidence="11" id="KW-1208">Phospholipid metabolism</keyword>
<accession>A0AAD5LEM0</accession>